<evidence type="ECO:0000313" key="2">
    <source>
        <dbReference type="EMBL" id="MBR7826725.1"/>
    </source>
</evidence>
<sequence length="216" mass="22954">MIPRDAIRVTTGATSVRNVMAEAVVEFRFRNPRADLRISTAASSRECVETLVTGAADLAWITLPEPGAGRRPGVEHVPVLELPWVLAMRAGEIYADRAWVEVAELSGLSLVRLPEESISGARLAAALADVTLADDAGHGDWDTALLLAELGVGHAVVPRLPGPPPGDTALRLVQLRGLAPLTVGWAFRARDVPGPAARAFAETVSRGCRMRAVYQG</sequence>
<dbReference type="InterPro" id="IPR005119">
    <property type="entry name" value="LysR_subst-bd"/>
</dbReference>
<evidence type="ECO:0000259" key="1">
    <source>
        <dbReference type="Pfam" id="PF03466"/>
    </source>
</evidence>
<dbReference type="Pfam" id="PF03466">
    <property type="entry name" value="LysR_substrate"/>
    <property type="match status" value="1"/>
</dbReference>
<dbReference type="Proteomes" id="UP000676325">
    <property type="component" value="Unassembled WGS sequence"/>
</dbReference>
<dbReference type="GO" id="GO:0005829">
    <property type="term" value="C:cytosol"/>
    <property type="evidence" value="ECO:0007669"/>
    <property type="project" value="TreeGrafter"/>
</dbReference>
<reference evidence="2" key="1">
    <citation type="submission" date="2021-04" db="EMBL/GenBank/DDBJ databases">
        <title>Genome based classification of Actinospica acidithermotolerans sp. nov., an actinobacterium isolated from an Indonesian hot spring.</title>
        <authorList>
            <person name="Kusuma A.B."/>
            <person name="Putra K.E."/>
            <person name="Nafisah S."/>
            <person name="Loh J."/>
            <person name="Nouioui I."/>
            <person name="Goodfellow M."/>
        </authorList>
    </citation>
    <scope>NUCLEOTIDE SEQUENCE</scope>
    <source>
        <strain evidence="2">MGRD01-02</strain>
    </source>
</reference>
<accession>A0A941IFU6</accession>
<dbReference type="CDD" id="cd05466">
    <property type="entry name" value="PBP2_LTTR_substrate"/>
    <property type="match status" value="1"/>
</dbReference>
<protein>
    <submittedName>
        <fullName evidence="2">LysR family transcriptional regulator substrate-binding protein</fullName>
    </submittedName>
</protein>
<dbReference type="PANTHER" id="PTHR30419">
    <property type="entry name" value="HTH-TYPE TRANSCRIPTIONAL REGULATOR YBHD"/>
    <property type="match status" value="1"/>
</dbReference>
<gene>
    <name evidence="2" type="ORF">KDK95_10455</name>
</gene>
<dbReference type="SUPFAM" id="SSF53850">
    <property type="entry name" value="Periplasmic binding protein-like II"/>
    <property type="match status" value="1"/>
</dbReference>
<dbReference type="AlphaFoldDB" id="A0A941IFU6"/>
<name>A0A941IFU6_9ACTN</name>
<organism evidence="2 3">
    <name type="scientific">Actinospica acidithermotolerans</name>
    <dbReference type="NCBI Taxonomy" id="2828514"/>
    <lineage>
        <taxon>Bacteria</taxon>
        <taxon>Bacillati</taxon>
        <taxon>Actinomycetota</taxon>
        <taxon>Actinomycetes</taxon>
        <taxon>Catenulisporales</taxon>
        <taxon>Actinospicaceae</taxon>
        <taxon>Actinospica</taxon>
    </lineage>
</organism>
<proteinExistence type="predicted"/>
<dbReference type="GO" id="GO:0006355">
    <property type="term" value="P:regulation of DNA-templated transcription"/>
    <property type="evidence" value="ECO:0007669"/>
    <property type="project" value="TreeGrafter"/>
</dbReference>
<dbReference type="Gene3D" id="3.40.190.290">
    <property type="match status" value="1"/>
</dbReference>
<keyword evidence="3" id="KW-1185">Reference proteome</keyword>
<dbReference type="InterPro" id="IPR050950">
    <property type="entry name" value="HTH-type_LysR_regulators"/>
</dbReference>
<dbReference type="RefSeq" id="WP_212517873.1">
    <property type="nucleotide sequence ID" value="NZ_JAGSOH010000022.1"/>
</dbReference>
<evidence type="ECO:0000313" key="3">
    <source>
        <dbReference type="Proteomes" id="UP000676325"/>
    </source>
</evidence>
<comment type="caution">
    <text evidence="2">The sequence shown here is derived from an EMBL/GenBank/DDBJ whole genome shotgun (WGS) entry which is preliminary data.</text>
</comment>
<dbReference type="EMBL" id="JAGSOH010000022">
    <property type="protein sequence ID" value="MBR7826725.1"/>
    <property type="molecule type" value="Genomic_DNA"/>
</dbReference>
<feature type="domain" description="LysR substrate-binding" evidence="1">
    <location>
        <begin position="4"/>
        <end position="207"/>
    </location>
</feature>